<evidence type="ECO:0000256" key="15">
    <source>
        <dbReference type="SAM" id="Phobius"/>
    </source>
</evidence>
<name>A0A9D3M8K9_ANGAN</name>
<evidence type="ECO:0000256" key="5">
    <source>
        <dbReference type="ARBA" id="ARBA00022729"/>
    </source>
</evidence>
<proteinExistence type="inferred from homology"/>
<evidence type="ECO:0000313" key="19">
    <source>
        <dbReference type="EMBL" id="KAG5843636.1"/>
    </source>
</evidence>
<protein>
    <recommendedName>
        <fullName evidence="21">Adhesion G-protein coupled receptor G4</fullName>
    </recommendedName>
</protein>
<dbReference type="SUPFAM" id="SSF81321">
    <property type="entry name" value="Family A G protein-coupled receptor-like"/>
    <property type="match status" value="1"/>
</dbReference>
<keyword evidence="7" id="KW-0297">G-protein coupled receptor</keyword>
<comment type="subcellular location">
    <subcellularLocation>
        <location evidence="1">Cell membrane</location>
        <topology evidence="1">Multi-pass membrane protein</topology>
    </subcellularLocation>
</comment>
<dbReference type="PANTHER" id="PTHR12011:SF277">
    <property type="entry name" value="ADHESION G-PROTEIN COUPLED RECEPTOR G4"/>
    <property type="match status" value="1"/>
</dbReference>
<feature type="domain" description="G-protein coupled receptors family 2 profile 2" evidence="17">
    <location>
        <begin position="911"/>
        <end position="1167"/>
    </location>
</feature>
<dbReference type="PROSITE" id="PS51828">
    <property type="entry name" value="PTX_2"/>
    <property type="match status" value="1"/>
</dbReference>
<dbReference type="InterPro" id="IPR057244">
    <property type="entry name" value="GAIN_B"/>
</dbReference>
<dbReference type="InterPro" id="IPR013320">
    <property type="entry name" value="ConA-like_dom_sf"/>
</dbReference>
<evidence type="ECO:0000313" key="20">
    <source>
        <dbReference type="Proteomes" id="UP001044222"/>
    </source>
</evidence>
<evidence type="ECO:0000256" key="14">
    <source>
        <dbReference type="SAM" id="MobiDB-lite"/>
    </source>
</evidence>
<feature type="region of interest" description="Disordered" evidence="14">
    <location>
        <begin position="1211"/>
        <end position="1233"/>
    </location>
</feature>
<feature type="region of interest" description="Disordered" evidence="14">
    <location>
        <begin position="386"/>
        <end position="434"/>
    </location>
</feature>
<dbReference type="FunFam" id="1.20.1070.10:FF:000043">
    <property type="entry name" value="adhesion G-protein coupled receptor G2 isoform X1"/>
    <property type="match status" value="1"/>
</dbReference>
<dbReference type="Gene3D" id="2.60.120.200">
    <property type="match status" value="1"/>
</dbReference>
<evidence type="ECO:0000259" key="16">
    <source>
        <dbReference type="PROSITE" id="PS50221"/>
    </source>
</evidence>
<feature type="compositionally biased region" description="Polar residues" evidence="14">
    <location>
        <begin position="392"/>
        <end position="419"/>
    </location>
</feature>
<dbReference type="Gene3D" id="1.20.1070.10">
    <property type="entry name" value="Rhodopsin 7-helix transmembrane proteins"/>
    <property type="match status" value="1"/>
</dbReference>
<feature type="region of interest" description="Disordered" evidence="14">
    <location>
        <begin position="1267"/>
        <end position="1286"/>
    </location>
</feature>
<evidence type="ECO:0000256" key="11">
    <source>
        <dbReference type="ARBA" id="ARBA00023180"/>
    </source>
</evidence>
<dbReference type="GO" id="GO:0007189">
    <property type="term" value="P:adenylate cyclase-activating G protein-coupled receptor signaling pathway"/>
    <property type="evidence" value="ECO:0007669"/>
    <property type="project" value="TreeGrafter"/>
</dbReference>
<keyword evidence="6 15" id="KW-1133">Transmembrane helix</keyword>
<dbReference type="PROSITE" id="PS00650">
    <property type="entry name" value="G_PROTEIN_RECEP_F2_2"/>
    <property type="match status" value="1"/>
</dbReference>
<dbReference type="GO" id="GO:0007166">
    <property type="term" value="P:cell surface receptor signaling pathway"/>
    <property type="evidence" value="ECO:0007669"/>
    <property type="project" value="InterPro"/>
</dbReference>
<dbReference type="GO" id="GO:0004930">
    <property type="term" value="F:G protein-coupled receptor activity"/>
    <property type="evidence" value="ECO:0007669"/>
    <property type="project" value="UniProtKB-KW"/>
</dbReference>
<dbReference type="Pfam" id="PF26574">
    <property type="entry name" value="GAIN_ADGRG2"/>
    <property type="match status" value="1"/>
</dbReference>
<evidence type="ECO:0000256" key="13">
    <source>
        <dbReference type="PROSITE-ProRule" id="PRU01172"/>
    </source>
</evidence>
<keyword evidence="8 15" id="KW-0472">Membrane</keyword>
<evidence type="ECO:0000256" key="4">
    <source>
        <dbReference type="ARBA" id="ARBA00022692"/>
    </source>
</evidence>
<keyword evidence="3" id="KW-1003">Cell membrane</keyword>
<dbReference type="InterPro" id="IPR017983">
    <property type="entry name" value="GPCR_2_secretin-like_CS"/>
</dbReference>
<feature type="transmembrane region" description="Helical" evidence="15">
    <location>
        <begin position="1116"/>
        <end position="1137"/>
    </location>
</feature>
<comment type="similarity">
    <text evidence="2">Belongs to the G-protein coupled receptor 2 family. Adhesion G-protein coupled receptor (ADGR) subfamily.</text>
</comment>
<keyword evidence="20" id="KW-1185">Reference proteome</keyword>
<evidence type="ECO:0000256" key="8">
    <source>
        <dbReference type="ARBA" id="ARBA00023136"/>
    </source>
</evidence>
<evidence type="ECO:0008006" key="21">
    <source>
        <dbReference type="Google" id="ProtNLM"/>
    </source>
</evidence>
<evidence type="ECO:0000256" key="2">
    <source>
        <dbReference type="ARBA" id="ARBA00007343"/>
    </source>
</evidence>
<feature type="transmembrane region" description="Helical" evidence="15">
    <location>
        <begin position="947"/>
        <end position="964"/>
    </location>
</feature>
<evidence type="ECO:0000259" key="18">
    <source>
        <dbReference type="PROSITE" id="PS51828"/>
    </source>
</evidence>
<dbReference type="InterPro" id="IPR046338">
    <property type="entry name" value="GAIN_dom_sf"/>
</dbReference>
<evidence type="ECO:0000256" key="10">
    <source>
        <dbReference type="ARBA" id="ARBA00023170"/>
    </source>
</evidence>
<dbReference type="PANTHER" id="PTHR12011">
    <property type="entry name" value="ADHESION G-PROTEIN COUPLED RECEPTOR"/>
    <property type="match status" value="1"/>
</dbReference>
<dbReference type="InterPro" id="IPR000203">
    <property type="entry name" value="GPS"/>
</dbReference>
<comment type="caution">
    <text evidence="13">Lacks conserved residue(s) required for the propagation of feature annotation.</text>
</comment>
<dbReference type="Pfam" id="PF01825">
    <property type="entry name" value="GPS"/>
    <property type="match status" value="1"/>
</dbReference>
<evidence type="ECO:0000256" key="1">
    <source>
        <dbReference type="ARBA" id="ARBA00004651"/>
    </source>
</evidence>
<comment type="caution">
    <text evidence="19">The sequence shown here is derived from an EMBL/GenBank/DDBJ whole genome shotgun (WGS) entry which is preliminary data.</text>
</comment>
<dbReference type="Proteomes" id="UP001044222">
    <property type="component" value="Chromosome 8"/>
</dbReference>
<feature type="transmembrane region" description="Helical" evidence="15">
    <location>
        <begin position="984"/>
        <end position="1006"/>
    </location>
</feature>
<dbReference type="PRINTS" id="PR00249">
    <property type="entry name" value="GPCRSECRETIN"/>
</dbReference>
<evidence type="ECO:0000256" key="3">
    <source>
        <dbReference type="ARBA" id="ARBA00022475"/>
    </source>
</evidence>
<keyword evidence="11" id="KW-0325">Glycoprotein</keyword>
<feature type="transmembrane region" description="Helical" evidence="15">
    <location>
        <begin position="1143"/>
        <end position="1165"/>
    </location>
</feature>
<evidence type="ECO:0000256" key="6">
    <source>
        <dbReference type="ARBA" id="ARBA00022989"/>
    </source>
</evidence>
<dbReference type="PROSITE" id="PS50221">
    <property type="entry name" value="GAIN_B"/>
    <property type="match status" value="1"/>
</dbReference>
<organism evidence="19 20">
    <name type="scientific">Anguilla anguilla</name>
    <name type="common">European freshwater eel</name>
    <name type="synonym">Muraena anguilla</name>
    <dbReference type="NCBI Taxonomy" id="7936"/>
    <lineage>
        <taxon>Eukaryota</taxon>
        <taxon>Metazoa</taxon>
        <taxon>Chordata</taxon>
        <taxon>Craniata</taxon>
        <taxon>Vertebrata</taxon>
        <taxon>Euteleostomi</taxon>
        <taxon>Actinopterygii</taxon>
        <taxon>Neopterygii</taxon>
        <taxon>Teleostei</taxon>
        <taxon>Anguilliformes</taxon>
        <taxon>Anguillidae</taxon>
        <taxon>Anguilla</taxon>
    </lineage>
</organism>
<evidence type="ECO:0000256" key="9">
    <source>
        <dbReference type="ARBA" id="ARBA00023157"/>
    </source>
</evidence>
<dbReference type="Pfam" id="PF00002">
    <property type="entry name" value="7tm_2"/>
    <property type="match status" value="1"/>
</dbReference>
<feature type="domain" description="GAIN-B" evidence="16">
    <location>
        <begin position="751"/>
        <end position="902"/>
    </location>
</feature>
<dbReference type="PROSITE" id="PS50261">
    <property type="entry name" value="G_PROTEIN_RECEP_F2_4"/>
    <property type="match status" value="1"/>
</dbReference>
<dbReference type="Pfam" id="PF13385">
    <property type="entry name" value="Laminin_G_3"/>
    <property type="match status" value="1"/>
</dbReference>
<evidence type="ECO:0000256" key="12">
    <source>
        <dbReference type="ARBA" id="ARBA00023224"/>
    </source>
</evidence>
<sequence>MVVLLYTCDFLFDEVMETFRKCSYIIISAWMMKCMCLQDSGTSSLWGNKVDFMKPRCTFWQLNPGCVVPALEELSVCVRLWRQNDSPSWTVFVYKLRGEKDTELGLMGTARSLQVCLFGQEWSTPHVLPLQAWHTVCLTWSRDSRHLRLHVNGSQVFIAKVHGQKRSLSPGGILTLGVSHSFTGREIELETGTNFQGALSLFRMWGTDRHDEKLSDVSCVEGDVVRWSARDWNASGCQPVPDAGLKCAWSFFEIRVTVSITRWDGNTTNIPAAKVIVNIWLREILPSHMSIVSVSVSFSGQVYSRGSLDLTYREEGQERRESGLSPVQTRFDCIMHVRVIPNADVREVQTEVFRLLSTQHDSSVITTETSSIIILPVEAYPSPTDLPPLTVAPSSTVEAATQSSPTSTMPPESQPSSSGPHIIGSTHASPSITQGPNLGLRVTFYRVNLNVTVSSGDAYDPGEIIQIWLLTTLPGDRMSVLNFKLLRRTNSQLEFKTPEVEKTATLARMNSYGCTFQVQVNTSLDVAQTEQQIRDLLKPDFICGPITVHAESIQISHIEPGTCPEHSQQTRQGFYVWPETKAQHKATLPCEGDCSQTASRHCKLDALTERAKWTVPDLRLCPFIVISILDLDHIAVTQNNSEDVVDMILNLTCEHMALSHPEVDIILNKLSEILEVSPVTPSLGEAMVHVIANILESDTNLSHVTNQILKITEDIGDRISFSGESYNIIEQPLAISLVNVDPDRFDGITFGVSSALQDLEIFINEDPIKSTVAFISLPREVESRFPQQTETSLRIQFHFYSAVQLFQDTQSEKELNTYVVSASVTNATISNLEQQVVVTLRHLKPVRHEDEVECVFWNFSKNGVGGWDPSGCSKRNTSVDYTTCVCDHLTHFGVLLDVSRTGVSKENEKILSIISYLGCGISSIFLGVSLLTYTVFEKLRRDYPSKILINLSLALLGLNLVFLLDSWLSSFHSHGLCISTAAFLHYFLLASFTWMGLEAVHMYFALVKVFNVYVPSYILKFCVLGWGIPLVVVSLILAVKMDAYGSSVHGKGPKPLESSELFCWVQDDVVFYVSVVAYILLVLLCNAAVFVVVLVQIHNMQANKPAGSRRGLLHELRGVASLTFLLGLTWILAFFAWEPAKVPLLYLFCLLNSLQGFFIFVFHCLMKENVRKQWRAHLCCGPFKPKEHSDWSQTATVVAKSRLNHLVHTPSVKSARSDNSNSTSNSSVSAQRLISTRRTHTELVYEKPLALPRARCSTPPVPPECTFFPGEMDRGIPSWPPRDRLH</sequence>
<reference evidence="19" key="1">
    <citation type="submission" date="2021-01" db="EMBL/GenBank/DDBJ databases">
        <title>A chromosome-scale assembly of European eel, Anguilla anguilla.</title>
        <authorList>
            <person name="Henkel C."/>
            <person name="Jong-Raadsen S.A."/>
            <person name="Dufour S."/>
            <person name="Weltzien F.-A."/>
            <person name="Palstra A.P."/>
            <person name="Pelster B."/>
            <person name="Spaink H.P."/>
            <person name="Van Den Thillart G.E."/>
            <person name="Jansen H."/>
            <person name="Zahm M."/>
            <person name="Klopp C."/>
            <person name="Cedric C."/>
            <person name="Louis A."/>
            <person name="Berthelot C."/>
            <person name="Parey E."/>
            <person name="Roest Crollius H."/>
            <person name="Montfort J."/>
            <person name="Robinson-Rechavi M."/>
            <person name="Bucao C."/>
            <person name="Bouchez O."/>
            <person name="Gislard M."/>
            <person name="Lluch J."/>
            <person name="Milhes M."/>
            <person name="Lampietro C."/>
            <person name="Lopez Roques C."/>
            <person name="Donnadieu C."/>
            <person name="Braasch I."/>
            <person name="Desvignes T."/>
            <person name="Postlethwait J."/>
            <person name="Bobe J."/>
            <person name="Guiguen Y."/>
            <person name="Dirks R."/>
        </authorList>
    </citation>
    <scope>NUCLEOTIDE SEQUENCE</scope>
    <source>
        <strain evidence="19">Tag_6206</strain>
        <tissue evidence="19">Liver</tissue>
    </source>
</reference>
<keyword evidence="10" id="KW-0675">Receptor</keyword>
<dbReference type="SUPFAM" id="SSF49899">
    <property type="entry name" value="Concanavalin A-like lectins/glucanases"/>
    <property type="match status" value="1"/>
</dbReference>
<evidence type="ECO:0000259" key="17">
    <source>
        <dbReference type="PROSITE" id="PS50261"/>
    </source>
</evidence>
<dbReference type="InterPro" id="IPR058857">
    <property type="entry name" value="GAIN_ADGRG2/6"/>
</dbReference>
<gene>
    <name evidence="19" type="ORF">ANANG_G00153040</name>
</gene>
<dbReference type="SMART" id="SM00303">
    <property type="entry name" value="GPS"/>
    <property type="match status" value="1"/>
</dbReference>
<dbReference type="Gene3D" id="2.60.220.50">
    <property type="match status" value="1"/>
</dbReference>
<keyword evidence="5" id="KW-0732">Signal</keyword>
<keyword evidence="12" id="KW-0807">Transducer</keyword>
<feature type="domain" description="Pentraxin (PTX)" evidence="18">
    <location>
        <begin position="46"/>
        <end position="247"/>
    </location>
</feature>
<keyword evidence="9" id="KW-1015">Disulfide bond</keyword>
<dbReference type="Gene3D" id="4.10.1240.10">
    <property type="entry name" value="GPCR, family 2, extracellular hormone receptor domain"/>
    <property type="match status" value="1"/>
</dbReference>
<feature type="transmembrane region" description="Helical" evidence="15">
    <location>
        <begin position="913"/>
        <end position="935"/>
    </location>
</feature>
<dbReference type="InterPro" id="IPR001759">
    <property type="entry name" value="PTX_dom"/>
</dbReference>
<dbReference type="InterPro" id="IPR000832">
    <property type="entry name" value="GPCR_2_secretin-like"/>
</dbReference>
<dbReference type="EMBL" id="JAFIRN010000008">
    <property type="protein sequence ID" value="KAG5843636.1"/>
    <property type="molecule type" value="Genomic_DNA"/>
</dbReference>
<feature type="transmembrane region" description="Helical" evidence="15">
    <location>
        <begin position="1018"/>
        <end position="1039"/>
    </location>
</feature>
<dbReference type="CDD" id="cd15997">
    <property type="entry name" value="7tmB2_GPR112"/>
    <property type="match status" value="1"/>
</dbReference>
<evidence type="ECO:0000256" key="7">
    <source>
        <dbReference type="ARBA" id="ARBA00023040"/>
    </source>
</evidence>
<feature type="transmembrane region" description="Helical" evidence="15">
    <location>
        <begin position="1069"/>
        <end position="1095"/>
    </location>
</feature>
<dbReference type="InterPro" id="IPR017981">
    <property type="entry name" value="GPCR_2-like_7TM"/>
</dbReference>
<dbReference type="GO" id="GO:0005886">
    <property type="term" value="C:plasma membrane"/>
    <property type="evidence" value="ECO:0007669"/>
    <property type="project" value="TreeGrafter"/>
</dbReference>
<feature type="compositionally biased region" description="Low complexity" evidence="14">
    <location>
        <begin position="1217"/>
        <end position="1229"/>
    </location>
</feature>
<dbReference type="InterPro" id="IPR036445">
    <property type="entry name" value="GPCR_2_extracell_dom_sf"/>
</dbReference>
<accession>A0A9D3M8K9</accession>
<keyword evidence="4 15" id="KW-0812">Transmembrane</keyword>